<reference evidence="8 9" key="1">
    <citation type="submission" date="2018-08" db="EMBL/GenBank/DDBJ databases">
        <title>The metabolism and importance of syntrophic acetate oxidation coupled to methane or sulfide production in haloalkaline environments.</title>
        <authorList>
            <person name="Timmers P.H.A."/>
            <person name="Vavourakis C.D."/>
            <person name="Sorokin D.Y."/>
            <person name="Sinninghe Damste J.S."/>
            <person name="Muyzer G."/>
            <person name="Stams A.J.M."/>
            <person name="Plugge C.M."/>
        </authorList>
    </citation>
    <scope>NUCLEOTIDE SEQUENCE [LARGE SCALE GENOMIC DNA]</scope>
    <source>
        <strain evidence="8">MSAO_Arc3</strain>
    </source>
</reference>
<evidence type="ECO:0000256" key="4">
    <source>
        <dbReference type="ARBA" id="ARBA00022741"/>
    </source>
</evidence>
<dbReference type="GO" id="GO:0005524">
    <property type="term" value="F:ATP binding"/>
    <property type="evidence" value="ECO:0007669"/>
    <property type="project" value="UniProtKB-KW"/>
</dbReference>
<dbReference type="Proteomes" id="UP000284763">
    <property type="component" value="Unassembled WGS sequence"/>
</dbReference>
<dbReference type="InterPro" id="IPR003593">
    <property type="entry name" value="AAA+_ATPase"/>
</dbReference>
<dbReference type="InterPro" id="IPR023935">
    <property type="entry name" value="Rep_factor-C_lsu"/>
</dbReference>
<evidence type="ECO:0000256" key="5">
    <source>
        <dbReference type="ARBA" id="ARBA00022840"/>
    </source>
</evidence>
<evidence type="ECO:0000256" key="2">
    <source>
        <dbReference type="ARBA" id="ARBA00014793"/>
    </source>
</evidence>
<protein>
    <recommendedName>
        <fullName evidence="2">Replication factor C large subunit</fullName>
    </recommendedName>
    <alternativeName>
        <fullName evidence="6">Clamp loader large subunit</fullName>
    </alternativeName>
</protein>
<dbReference type="Gene3D" id="1.10.8.60">
    <property type="match status" value="1"/>
</dbReference>
<dbReference type="HAMAP" id="MF_01508">
    <property type="entry name" value="RfcL"/>
    <property type="match status" value="1"/>
</dbReference>
<keyword evidence="5" id="KW-0067">ATP-binding</keyword>
<dbReference type="InterPro" id="IPR003959">
    <property type="entry name" value="ATPase_AAA_core"/>
</dbReference>
<evidence type="ECO:0000313" key="9">
    <source>
        <dbReference type="Proteomes" id="UP000284763"/>
    </source>
</evidence>
<organism evidence="8 9">
    <name type="scientific">Methanosalsum natronophilum</name>
    <dbReference type="NCBI Taxonomy" id="768733"/>
    <lineage>
        <taxon>Archaea</taxon>
        <taxon>Methanobacteriati</taxon>
        <taxon>Methanobacteriota</taxon>
        <taxon>Stenosarchaea group</taxon>
        <taxon>Methanomicrobia</taxon>
        <taxon>Methanosarcinales</taxon>
        <taxon>Methanosarcinaceae</taxon>
        <taxon>Methanosalsum</taxon>
    </lineage>
</organism>
<evidence type="ECO:0000256" key="6">
    <source>
        <dbReference type="ARBA" id="ARBA00032141"/>
    </source>
</evidence>
<dbReference type="PANTHER" id="PTHR23389">
    <property type="entry name" value="CHROMOSOME TRANSMISSION FIDELITY FACTOR 18"/>
    <property type="match status" value="1"/>
</dbReference>
<sequence length="398" mass="44789">MMTIDEWAEKYRPRSLSEIVGNKKAIETMSRWADEWIRDIPEKKALLLTGKAGIGKTSAAHALAADFGWDIIELNASDKRTADAVERIAGSASTMHSLDGSTSKRLIILDEADNLHGTSDRGGTRAIGKMVKETNQPIILIANDMYGVASTIRSYSVEVKFNSIQTRSMIPLLKRIAVNENIKCGVGVLEKIAEGADGDLRSALNDFQAVSMGRDEVNLEDIVISARDTQASIFKVLPKIFKGHNIVEAYRSVYSLDESPEDLIHWIDENLIYQYMTDDKKINEDIINGLFCLSRSDIYLGRVKKRQNYGLWKYASMMMTAGVLVSGSKRKSGFVRYQPPSMWRRLGQLRTKRNLRDNVSVKIGEHCNESMRYSRSNLIPLYSHFIKNENNAIDAISR</sequence>
<dbReference type="Pfam" id="PF00004">
    <property type="entry name" value="AAA"/>
    <property type="match status" value="1"/>
</dbReference>
<dbReference type="Gene3D" id="3.40.50.300">
    <property type="entry name" value="P-loop containing nucleotide triphosphate hydrolases"/>
    <property type="match status" value="1"/>
</dbReference>
<dbReference type="NCBIfam" id="NF003231">
    <property type="entry name" value="PRK04195.2-1"/>
    <property type="match status" value="1"/>
</dbReference>
<dbReference type="PANTHER" id="PTHR23389:SF6">
    <property type="entry name" value="REPLICATION FACTOR C SUBUNIT 1"/>
    <property type="match status" value="1"/>
</dbReference>
<dbReference type="InterPro" id="IPR047854">
    <property type="entry name" value="RFC_lid"/>
</dbReference>
<keyword evidence="3" id="KW-0235">DNA replication</keyword>
<evidence type="ECO:0000259" key="7">
    <source>
        <dbReference type="SMART" id="SM00382"/>
    </source>
</evidence>
<proteinExistence type="inferred from homology"/>
<dbReference type="EMBL" id="QZAB01000535">
    <property type="protein sequence ID" value="RQD80960.1"/>
    <property type="molecule type" value="Genomic_DNA"/>
</dbReference>
<dbReference type="SUPFAM" id="SSF52540">
    <property type="entry name" value="P-loop containing nucleoside triphosphate hydrolases"/>
    <property type="match status" value="1"/>
</dbReference>
<feature type="non-terminal residue" evidence="8">
    <location>
        <position position="398"/>
    </location>
</feature>
<dbReference type="GO" id="GO:0016887">
    <property type="term" value="F:ATP hydrolysis activity"/>
    <property type="evidence" value="ECO:0007669"/>
    <property type="project" value="InterPro"/>
</dbReference>
<comment type="similarity">
    <text evidence="1">Belongs to the activator 1 small subunits family. RfcL subfamily.</text>
</comment>
<gene>
    <name evidence="8" type="ORF">D5R95_08450</name>
</gene>
<accession>A0A3R8C748</accession>
<dbReference type="AlphaFoldDB" id="A0A3R8C748"/>
<name>A0A3R8C748_9EURY</name>
<dbReference type="SMART" id="SM00382">
    <property type="entry name" value="AAA"/>
    <property type="match status" value="1"/>
</dbReference>
<dbReference type="CDD" id="cd00009">
    <property type="entry name" value="AAA"/>
    <property type="match status" value="1"/>
</dbReference>
<dbReference type="Pfam" id="PF21960">
    <property type="entry name" value="RCF1-5-like_lid"/>
    <property type="match status" value="1"/>
</dbReference>
<feature type="domain" description="AAA+ ATPase" evidence="7">
    <location>
        <begin position="42"/>
        <end position="183"/>
    </location>
</feature>
<dbReference type="GO" id="GO:0006260">
    <property type="term" value="P:DNA replication"/>
    <property type="evidence" value="ECO:0007669"/>
    <property type="project" value="UniProtKB-KW"/>
</dbReference>
<dbReference type="CDD" id="cd18140">
    <property type="entry name" value="HLD_clamp_RFC"/>
    <property type="match status" value="1"/>
</dbReference>
<keyword evidence="4" id="KW-0547">Nucleotide-binding</keyword>
<evidence type="ECO:0000256" key="3">
    <source>
        <dbReference type="ARBA" id="ARBA00022705"/>
    </source>
</evidence>
<dbReference type="InterPro" id="IPR027417">
    <property type="entry name" value="P-loop_NTPase"/>
</dbReference>
<dbReference type="NCBIfam" id="NF003229">
    <property type="entry name" value="PRK04195.1-5"/>
    <property type="match status" value="1"/>
</dbReference>
<evidence type="ECO:0000256" key="1">
    <source>
        <dbReference type="ARBA" id="ARBA00006878"/>
    </source>
</evidence>
<evidence type="ECO:0000313" key="8">
    <source>
        <dbReference type="EMBL" id="RQD80960.1"/>
    </source>
</evidence>
<comment type="caution">
    <text evidence="8">The sequence shown here is derived from an EMBL/GenBank/DDBJ whole genome shotgun (WGS) entry which is preliminary data.</text>
</comment>